<feature type="region of interest" description="Disordered" evidence="1">
    <location>
        <begin position="36"/>
        <end position="81"/>
    </location>
</feature>
<keyword evidence="3" id="KW-1185">Reference proteome</keyword>
<comment type="caution">
    <text evidence="2">The sequence shown here is derived from an EMBL/GenBank/DDBJ whole genome shotgun (WGS) entry which is preliminary data.</text>
</comment>
<gene>
    <name evidence="2" type="ORF">RRF57_011083</name>
</gene>
<accession>A0AAN7UY15</accession>
<organism evidence="2 3">
    <name type="scientific">Xylaria bambusicola</name>
    <dbReference type="NCBI Taxonomy" id="326684"/>
    <lineage>
        <taxon>Eukaryota</taxon>
        <taxon>Fungi</taxon>
        <taxon>Dikarya</taxon>
        <taxon>Ascomycota</taxon>
        <taxon>Pezizomycotina</taxon>
        <taxon>Sordariomycetes</taxon>
        <taxon>Xylariomycetidae</taxon>
        <taxon>Xylariales</taxon>
        <taxon>Xylariaceae</taxon>
        <taxon>Xylaria</taxon>
    </lineage>
</organism>
<reference evidence="2 3" key="1">
    <citation type="submission" date="2023-10" db="EMBL/GenBank/DDBJ databases">
        <title>Draft genome sequence of Xylaria bambusicola isolate GMP-LS, the root and basal stem rot pathogen of sugarcane in Indonesia.</title>
        <authorList>
            <person name="Selvaraj P."/>
            <person name="Muralishankar V."/>
            <person name="Muruganantham S."/>
            <person name="Sp S."/>
            <person name="Haryani S."/>
            <person name="Lau K.J.X."/>
            <person name="Naqvi N.I."/>
        </authorList>
    </citation>
    <scope>NUCLEOTIDE SEQUENCE [LARGE SCALE GENOMIC DNA]</scope>
    <source>
        <strain evidence="2">GMP-LS</strain>
    </source>
</reference>
<proteinExistence type="predicted"/>
<evidence type="ECO:0000313" key="3">
    <source>
        <dbReference type="Proteomes" id="UP001305414"/>
    </source>
</evidence>
<evidence type="ECO:0000313" key="2">
    <source>
        <dbReference type="EMBL" id="KAK5635371.1"/>
    </source>
</evidence>
<protein>
    <submittedName>
        <fullName evidence="2">Uncharacterized protein</fullName>
    </submittedName>
</protein>
<sequence length="189" mass="20904">MRRAASCIRLLRCTVARNKRTWPSFCDAKVKERGHHRFGNRHHSETAGSIGSTPAPNPASRQASDSVDTSTSTNRQVTKPCTLALRAVMPRRADCKSAPRGQSSTFGQPDDSLLTMFLIDHVSPFLFPFYQPSLLQDGRTWLPEMMMKSPVVRRAALCQSSYFSLSRGTANGGPNWETVLAQTKGAFES</sequence>
<dbReference type="AlphaFoldDB" id="A0AAN7UY15"/>
<dbReference type="Proteomes" id="UP001305414">
    <property type="component" value="Unassembled WGS sequence"/>
</dbReference>
<evidence type="ECO:0000256" key="1">
    <source>
        <dbReference type="SAM" id="MobiDB-lite"/>
    </source>
</evidence>
<name>A0AAN7UY15_9PEZI</name>
<dbReference type="EMBL" id="JAWHQM010000052">
    <property type="protein sequence ID" value="KAK5635371.1"/>
    <property type="molecule type" value="Genomic_DNA"/>
</dbReference>
<feature type="compositionally biased region" description="Polar residues" evidence="1">
    <location>
        <begin position="46"/>
        <end position="79"/>
    </location>
</feature>